<dbReference type="Proteomes" id="UP001604336">
    <property type="component" value="Unassembled WGS sequence"/>
</dbReference>
<dbReference type="EMBL" id="JBFOLK010000001">
    <property type="protein sequence ID" value="KAL2542070.1"/>
    <property type="molecule type" value="Genomic_DNA"/>
</dbReference>
<evidence type="ECO:0000256" key="1">
    <source>
        <dbReference type="SAM" id="MobiDB-lite"/>
    </source>
</evidence>
<evidence type="ECO:0000313" key="3">
    <source>
        <dbReference type="EMBL" id="KAL2542070.1"/>
    </source>
</evidence>
<name>A0ABD1VXE7_9LAMI</name>
<dbReference type="InterPro" id="IPR046796">
    <property type="entry name" value="Transposase_32_dom"/>
</dbReference>
<feature type="region of interest" description="Disordered" evidence="1">
    <location>
        <begin position="279"/>
        <end position="323"/>
    </location>
</feature>
<sequence length="401" mass="44946">MPRVKVAAQRTRSERPPSSSSSEEEDPHTKRIDRCPILIGKNVDLASFTFDAPSFNIENLFVGMGWVPILTLNDKVYPTLVKDFYTKMKFSPRLGITCLLRNKRIKITHELIRTILHLEDGGVHLYTTKTIPYTDDYNPIDACCHVTGKHFEAAVRLSSNQLILPCRVLHNIIAHIIVPRKGHLDEVNHYDVFLLDSILRGCKLDFSYIMMQHMSCVLSGTRPKALPYGMILTKIFQHFEVSFRDSVAVLPKATDTINILTLKRMKIFKENGQWVAKSKGFDDESGPSMLPFEGEDMDEDASPPSPLRPRSHRPSSSTSGFNEDHFNLLNRRIDSLTSTVDGMQLVVNDLHNTATTIQATVGRIQATVGGLQSSVDGITSMLHALHSYLGPDFPPPPPSEI</sequence>
<gene>
    <name evidence="3" type="ORF">Adt_03048</name>
</gene>
<proteinExistence type="predicted"/>
<reference evidence="4" key="1">
    <citation type="submission" date="2024-07" db="EMBL/GenBank/DDBJ databases">
        <title>Two chromosome-level genome assemblies of Korean endemic species Abeliophyllum distichum and Forsythia ovata (Oleaceae).</title>
        <authorList>
            <person name="Jang H."/>
        </authorList>
    </citation>
    <scope>NUCLEOTIDE SEQUENCE [LARGE SCALE GENOMIC DNA]</scope>
</reference>
<organism evidence="3 4">
    <name type="scientific">Abeliophyllum distichum</name>
    <dbReference type="NCBI Taxonomy" id="126358"/>
    <lineage>
        <taxon>Eukaryota</taxon>
        <taxon>Viridiplantae</taxon>
        <taxon>Streptophyta</taxon>
        <taxon>Embryophyta</taxon>
        <taxon>Tracheophyta</taxon>
        <taxon>Spermatophyta</taxon>
        <taxon>Magnoliopsida</taxon>
        <taxon>eudicotyledons</taxon>
        <taxon>Gunneridae</taxon>
        <taxon>Pentapetalae</taxon>
        <taxon>asterids</taxon>
        <taxon>lamiids</taxon>
        <taxon>Lamiales</taxon>
        <taxon>Oleaceae</taxon>
        <taxon>Forsythieae</taxon>
        <taxon>Abeliophyllum</taxon>
    </lineage>
</organism>
<comment type="caution">
    <text evidence="3">The sequence shown here is derived from an EMBL/GenBank/DDBJ whole genome shotgun (WGS) entry which is preliminary data.</text>
</comment>
<keyword evidence="4" id="KW-1185">Reference proteome</keyword>
<dbReference type="Pfam" id="PF20167">
    <property type="entry name" value="Transposase_32"/>
    <property type="match status" value="1"/>
</dbReference>
<protein>
    <recommendedName>
        <fullName evidence="2">Putative plant transposon protein domain-containing protein</fullName>
    </recommendedName>
</protein>
<evidence type="ECO:0000313" key="4">
    <source>
        <dbReference type="Proteomes" id="UP001604336"/>
    </source>
</evidence>
<feature type="region of interest" description="Disordered" evidence="1">
    <location>
        <begin position="1"/>
        <end position="30"/>
    </location>
</feature>
<accession>A0ABD1VXE7</accession>
<dbReference type="AlphaFoldDB" id="A0ABD1VXE7"/>
<evidence type="ECO:0000259" key="2">
    <source>
        <dbReference type="Pfam" id="PF20167"/>
    </source>
</evidence>
<feature type="domain" description="Putative plant transposon protein" evidence="2">
    <location>
        <begin position="64"/>
        <end position="241"/>
    </location>
</feature>